<accession>B6G096</accession>
<proteinExistence type="predicted"/>
<keyword evidence="1" id="KW-0472">Membrane</keyword>
<keyword evidence="1" id="KW-0812">Transmembrane</keyword>
<dbReference type="HOGENOM" id="CLU_1966728_0_0_9"/>
<comment type="caution">
    <text evidence="2">The sequence shown here is derived from an EMBL/GenBank/DDBJ whole genome shotgun (WGS) entry which is preliminary data.</text>
</comment>
<evidence type="ECO:0000313" key="3">
    <source>
        <dbReference type="Proteomes" id="UP000003178"/>
    </source>
</evidence>
<reference evidence="2 3" key="1">
    <citation type="submission" date="2008-09" db="EMBL/GenBank/DDBJ databases">
        <authorList>
            <person name="Fulton L."/>
            <person name="Clifton S."/>
            <person name="Fulton B."/>
            <person name="Xu J."/>
            <person name="Minx P."/>
            <person name="Pepin K.H."/>
            <person name="Johnson M."/>
            <person name="Thiruvilangam P."/>
            <person name="Bhonagiri V."/>
            <person name="Nash W.E."/>
            <person name="Mardis E.R."/>
            <person name="Wilson R.K."/>
        </authorList>
    </citation>
    <scope>NUCLEOTIDE SEQUENCE [LARGE SCALE GENOMIC DNA]</scope>
    <source>
        <strain evidence="2 3">DSM 13275</strain>
    </source>
</reference>
<dbReference type="AlphaFoldDB" id="B6G096"/>
<feature type="transmembrane region" description="Helical" evidence="1">
    <location>
        <begin position="66"/>
        <end position="91"/>
    </location>
</feature>
<keyword evidence="1" id="KW-1133">Transmembrane helix</keyword>
<dbReference type="RefSeq" id="WP_006440470.1">
    <property type="nucleotide sequence ID" value="NZ_DS995357.1"/>
</dbReference>
<organism evidence="2 3">
    <name type="scientific">Peptacetobacter hiranonis (strain DSM 13275 / JCM 10541 / KCTC 15199 / TO-931)</name>
    <name type="common">Clostridium hiranonis</name>
    <dbReference type="NCBI Taxonomy" id="500633"/>
    <lineage>
        <taxon>Bacteria</taxon>
        <taxon>Bacillati</taxon>
        <taxon>Bacillota</taxon>
        <taxon>Clostridia</taxon>
        <taxon>Peptostreptococcales</taxon>
        <taxon>Peptostreptococcaceae</taxon>
        <taxon>Peptacetobacter</taxon>
    </lineage>
</organism>
<feature type="transmembrane region" description="Helical" evidence="1">
    <location>
        <begin position="12"/>
        <end position="31"/>
    </location>
</feature>
<evidence type="ECO:0000256" key="1">
    <source>
        <dbReference type="SAM" id="Phobius"/>
    </source>
</evidence>
<gene>
    <name evidence="2" type="ORF">CLOHIR_01551</name>
</gene>
<evidence type="ECO:0000313" key="2">
    <source>
        <dbReference type="EMBL" id="EEA84818.1"/>
    </source>
</evidence>
<sequence length="127" mass="15014">MTKLTEKQEKILYFSAWNIFSVIAFVYLYKIGGSPRTFTPLAFMGNFYLFVFKFKMHEPKEEDEEISFKSGVFVCILDVIIILLLFVTIIVLKKAELVKNFGILLIIYAMFGEKYRKKVFEKIRTRK</sequence>
<protein>
    <submittedName>
        <fullName evidence="2">Uncharacterized protein</fullName>
    </submittedName>
</protein>
<reference evidence="2 3" key="2">
    <citation type="submission" date="2008-10" db="EMBL/GenBank/DDBJ databases">
        <title>Draft genome sequence of Clostridium hiranonis (DSM 13275).</title>
        <authorList>
            <person name="Sudarsanam P."/>
            <person name="Ley R."/>
            <person name="Guruge J."/>
            <person name="Turnbaugh P.J."/>
            <person name="Mahowald M."/>
            <person name="Liep D."/>
            <person name="Gordon J."/>
        </authorList>
    </citation>
    <scope>NUCLEOTIDE SEQUENCE [LARGE SCALE GENOMIC DNA]</scope>
    <source>
        <strain evidence="2 3">DSM 13275</strain>
    </source>
</reference>
<dbReference type="Proteomes" id="UP000003178">
    <property type="component" value="Unassembled WGS sequence"/>
</dbReference>
<keyword evidence="3" id="KW-1185">Reference proteome</keyword>
<dbReference type="EMBL" id="ABWP01000061">
    <property type="protein sequence ID" value="EEA84818.1"/>
    <property type="molecule type" value="Genomic_DNA"/>
</dbReference>
<name>B6G096_PEPHT</name>